<keyword evidence="4" id="KW-1185">Reference proteome</keyword>
<dbReference type="KEGG" id="mdn:JT25_022980"/>
<name>A0A140E7E1_9GAMM</name>
<keyword evidence="2" id="KW-0732">Signal</keyword>
<organism evidence="3 4">
    <name type="scientific">Methylomonas denitrificans</name>
    <dbReference type="NCBI Taxonomy" id="1538553"/>
    <lineage>
        <taxon>Bacteria</taxon>
        <taxon>Pseudomonadati</taxon>
        <taxon>Pseudomonadota</taxon>
        <taxon>Gammaproteobacteria</taxon>
        <taxon>Methylococcales</taxon>
        <taxon>Methylococcaceae</taxon>
        <taxon>Methylomonas</taxon>
    </lineage>
</organism>
<evidence type="ECO:0000313" key="4">
    <source>
        <dbReference type="Proteomes" id="UP000030512"/>
    </source>
</evidence>
<accession>A0A140E7E1</accession>
<feature type="region of interest" description="Disordered" evidence="1">
    <location>
        <begin position="25"/>
        <end position="67"/>
    </location>
</feature>
<dbReference type="Proteomes" id="UP000030512">
    <property type="component" value="Chromosome"/>
</dbReference>
<dbReference type="RefSeq" id="WP_036275016.1">
    <property type="nucleotide sequence ID" value="NZ_CP014476.1"/>
</dbReference>
<evidence type="ECO:0000256" key="1">
    <source>
        <dbReference type="SAM" id="MobiDB-lite"/>
    </source>
</evidence>
<sequence>MKTSALFIIALIVLSSPIAFAAEEQQKPMSEKEMQDQLKKLEKEIAEMRKTKNPEKRKEMMDHEPKQ</sequence>
<dbReference type="AlphaFoldDB" id="A0A140E7E1"/>
<feature type="signal peptide" evidence="2">
    <location>
        <begin position="1"/>
        <end position="21"/>
    </location>
</feature>
<gene>
    <name evidence="3" type="ORF">JT25_022980</name>
</gene>
<feature type="chain" id="PRO_5007807349" evidence="2">
    <location>
        <begin position="22"/>
        <end position="67"/>
    </location>
</feature>
<dbReference type="EMBL" id="CP014476">
    <property type="protein sequence ID" value="AMK79315.1"/>
    <property type="molecule type" value="Genomic_DNA"/>
</dbReference>
<protein>
    <submittedName>
        <fullName evidence="3">Uncharacterized protein</fullName>
    </submittedName>
</protein>
<dbReference type="OrthoDB" id="9987625at2"/>
<reference evidence="3 4" key="1">
    <citation type="journal article" date="2015" name="Environ. Microbiol.">
        <title>Methane oxidation coupled to nitrate reduction under hypoxia by the Gammaproteobacterium Methylomonas denitrificans, sp. nov. type strain FJG1.</title>
        <authorList>
            <person name="Kits K.D."/>
            <person name="Klotz M.G."/>
            <person name="Stein L.Y."/>
        </authorList>
    </citation>
    <scope>NUCLEOTIDE SEQUENCE [LARGE SCALE GENOMIC DNA]</scope>
    <source>
        <strain evidence="3 4">FJG1</strain>
    </source>
</reference>
<proteinExistence type="predicted"/>
<evidence type="ECO:0000256" key="2">
    <source>
        <dbReference type="SAM" id="SignalP"/>
    </source>
</evidence>
<evidence type="ECO:0000313" key="3">
    <source>
        <dbReference type="EMBL" id="AMK79315.1"/>
    </source>
</evidence>